<dbReference type="EnsemblMetazoa" id="GPPI030221-RA">
    <property type="protein sequence ID" value="GPPI030221-PA"/>
    <property type="gene ID" value="GPPI030221"/>
</dbReference>
<dbReference type="VEuPathDB" id="VectorBase:GPPI030221"/>
<accession>A0A1B0BHH0</accession>
<reference evidence="2" key="2">
    <citation type="submission" date="2020-05" db="UniProtKB">
        <authorList>
            <consortium name="EnsemblMetazoa"/>
        </authorList>
    </citation>
    <scope>IDENTIFICATION</scope>
    <source>
        <strain evidence="2">IAEA</strain>
    </source>
</reference>
<keyword evidence="3" id="KW-1185">Reference proteome</keyword>
<organism evidence="2 3">
    <name type="scientific">Glossina palpalis gambiensis</name>
    <dbReference type="NCBI Taxonomy" id="67801"/>
    <lineage>
        <taxon>Eukaryota</taxon>
        <taxon>Metazoa</taxon>
        <taxon>Ecdysozoa</taxon>
        <taxon>Arthropoda</taxon>
        <taxon>Hexapoda</taxon>
        <taxon>Insecta</taxon>
        <taxon>Pterygota</taxon>
        <taxon>Neoptera</taxon>
        <taxon>Endopterygota</taxon>
        <taxon>Diptera</taxon>
        <taxon>Brachycera</taxon>
        <taxon>Muscomorpha</taxon>
        <taxon>Hippoboscoidea</taxon>
        <taxon>Glossinidae</taxon>
        <taxon>Glossina</taxon>
    </lineage>
</organism>
<feature type="transmembrane region" description="Helical" evidence="1">
    <location>
        <begin position="25"/>
        <end position="44"/>
    </location>
</feature>
<sequence length="62" mass="7254">MVSVDAVIDRYHESAKAFLVESYTMLSNVFCFIYMGRCGIWLVFSETKDKRNEQLSTKPHNF</sequence>
<dbReference type="AlphaFoldDB" id="A0A1B0BHH0"/>
<reference evidence="3" key="1">
    <citation type="submission" date="2015-01" db="EMBL/GenBank/DDBJ databases">
        <authorList>
            <person name="Aksoy S."/>
            <person name="Warren W."/>
            <person name="Wilson R.K."/>
        </authorList>
    </citation>
    <scope>NUCLEOTIDE SEQUENCE [LARGE SCALE GENOMIC DNA]</scope>
    <source>
        <strain evidence="3">IAEA</strain>
    </source>
</reference>
<evidence type="ECO:0000313" key="3">
    <source>
        <dbReference type="Proteomes" id="UP000092460"/>
    </source>
</evidence>
<dbReference type="EMBL" id="JXJN01014358">
    <property type="status" value="NOT_ANNOTATED_CDS"/>
    <property type="molecule type" value="Genomic_DNA"/>
</dbReference>
<evidence type="ECO:0000313" key="2">
    <source>
        <dbReference type="EnsemblMetazoa" id="GPPI030221-PA"/>
    </source>
</evidence>
<keyword evidence="1" id="KW-0812">Transmembrane</keyword>
<proteinExistence type="predicted"/>
<protein>
    <submittedName>
        <fullName evidence="2">Uncharacterized protein</fullName>
    </submittedName>
</protein>
<name>A0A1B0BHH0_9MUSC</name>
<dbReference type="Proteomes" id="UP000092460">
    <property type="component" value="Unassembled WGS sequence"/>
</dbReference>
<keyword evidence="1" id="KW-0472">Membrane</keyword>
<evidence type="ECO:0000256" key="1">
    <source>
        <dbReference type="SAM" id="Phobius"/>
    </source>
</evidence>
<keyword evidence="1" id="KW-1133">Transmembrane helix</keyword>